<evidence type="ECO:0000256" key="4">
    <source>
        <dbReference type="PROSITE-ProRule" id="PRU00175"/>
    </source>
</evidence>
<evidence type="ECO:0000313" key="9">
    <source>
        <dbReference type="Proteomes" id="UP001175228"/>
    </source>
</evidence>
<dbReference type="PROSITE" id="PS50089">
    <property type="entry name" value="ZF_RING_2"/>
    <property type="match status" value="1"/>
</dbReference>
<protein>
    <recommendedName>
        <fullName evidence="7">RING-type domain-containing protein</fullName>
    </recommendedName>
</protein>
<evidence type="ECO:0000259" key="7">
    <source>
        <dbReference type="PROSITE" id="PS50089"/>
    </source>
</evidence>
<dbReference type="AlphaFoldDB" id="A0AA39QP12"/>
<reference evidence="8" key="1">
    <citation type="submission" date="2023-06" db="EMBL/GenBank/DDBJ databases">
        <authorList>
            <consortium name="Lawrence Berkeley National Laboratory"/>
            <person name="Ahrendt S."/>
            <person name="Sahu N."/>
            <person name="Indic B."/>
            <person name="Wong-Bajracharya J."/>
            <person name="Merenyi Z."/>
            <person name="Ke H.-M."/>
            <person name="Monk M."/>
            <person name="Kocsube S."/>
            <person name="Drula E."/>
            <person name="Lipzen A."/>
            <person name="Balint B."/>
            <person name="Henrissat B."/>
            <person name="Andreopoulos B."/>
            <person name="Martin F.M."/>
            <person name="Harder C.B."/>
            <person name="Rigling D."/>
            <person name="Ford K.L."/>
            <person name="Foster G.D."/>
            <person name="Pangilinan J."/>
            <person name="Papanicolaou A."/>
            <person name="Barry K."/>
            <person name="LaButti K."/>
            <person name="Viragh M."/>
            <person name="Koriabine M."/>
            <person name="Yan M."/>
            <person name="Riley R."/>
            <person name="Champramary S."/>
            <person name="Plett K.L."/>
            <person name="Tsai I.J."/>
            <person name="Slot J."/>
            <person name="Sipos G."/>
            <person name="Plett J."/>
            <person name="Nagy L.G."/>
            <person name="Grigoriev I.V."/>
        </authorList>
    </citation>
    <scope>NUCLEOTIDE SEQUENCE</scope>
    <source>
        <strain evidence="8">HWK02</strain>
    </source>
</reference>
<organism evidence="8 9">
    <name type="scientific">Armillaria luteobubalina</name>
    <dbReference type="NCBI Taxonomy" id="153913"/>
    <lineage>
        <taxon>Eukaryota</taxon>
        <taxon>Fungi</taxon>
        <taxon>Dikarya</taxon>
        <taxon>Basidiomycota</taxon>
        <taxon>Agaricomycotina</taxon>
        <taxon>Agaricomycetes</taxon>
        <taxon>Agaricomycetidae</taxon>
        <taxon>Agaricales</taxon>
        <taxon>Marasmiineae</taxon>
        <taxon>Physalacriaceae</taxon>
        <taxon>Armillaria</taxon>
    </lineage>
</organism>
<evidence type="ECO:0000256" key="3">
    <source>
        <dbReference type="ARBA" id="ARBA00022833"/>
    </source>
</evidence>
<keyword evidence="9" id="KW-1185">Reference proteome</keyword>
<accession>A0AA39QP12</accession>
<dbReference type="GO" id="GO:0008270">
    <property type="term" value="F:zinc ion binding"/>
    <property type="evidence" value="ECO:0007669"/>
    <property type="project" value="UniProtKB-KW"/>
</dbReference>
<dbReference type="PANTHER" id="PTHR12109">
    <property type="entry name" value="RING FINGER PROTEIN 141-RELATED"/>
    <property type="match status" value="1"/>
</dbReference>
<dbReference type="InterPro" id="IPR013083">
    <property type="entry name" value="Znf_RING/FYVE/PHD"/>
</dbReference>
<keyword evidence="2 4" id="KW-0863">Zinc-finger</keyword>
<dbReference type="SMART" id="SM00184">
    <property type="entry name" value="RING"/>
    <property type="match status" value="1"/>
</dbReference>
<evidence type="ECO:0000313" key="8">
    <source>
        <dbReference type="EMBL" id="KAK0505148.1"/>
    </source>
</evidence>
<sequence>MHSHKTKPKSSKAKIRSVTGKGEDDPLFQGIWVSVAKPFSASNASSSQEEASILDLAEISNLRALLKNCETESIRTSLDLQHHIGLWKDAQRDAEQSRQRLSEVEAQLALESAKLQLHMHECNSMKDLAMRQLALSLEQERRLASENTILKDKIRMLKDHVLETDRRIATILQMEEQVAAHEDDHNRMEFLRKGVLPLLDCGICLGTMKMPALLQCGHSFCAACLITWFEKKLTCPTCRAVLTKKPVVSITLSDIIPALMGTSPDSGLRAAAQAEINRLPCGLV</sequence>
<keyword evidence="1" id="KW-0479">Metal-binding</keyword>
<evidence type="ECO:0000256" key="2">
    <source>
        <dbReference type="ARBA" id="ARBA00022771"/>
    </source>
</evidence>
<feature type="compositionally biased region" description="Basic residues" evidence="6">
    <location>
        <begin position="1"/>
        <end position="15"/>
    </location>
</feature>
<dbReference type="InterPro" id="IPR001841">
    <property type="entry name" value="Znf_RING"/>
</dbReference>
<evidence type="ECO:0000256" key="6">
    <source>
        <dbReference type="SAM" id="MobiDB-lite"/>
    </source>
</evidence>
<keyword evidence="5" id="KW-0175">Coiled coil</keyword>
<dbReference type="Proteomes" id="UP001175228">
    <property type="component" value="Unassembled WGS sequence"/>
</dbReference>
<dbReference type="Pfam" id="PF13923">
    <property type="entry name" value="zf-C3HC4_2"/>
    <property type="match status" value="1"/>
</dbReference>
<dbReference type="InterPro" id="IPR017907">
    <property type="entry name" value="Znf_RING_CS"/>
</dbReference>
<dbReference type="InterPro" id="IPR047126">
    <property type="entry name" value="RNF141-like"/>
</dbReference>
<dbReference type="PROSITE" id="PS00518">
    <property type="entry name" value="ZF_RING_1"/>
    <property type="match status" value="1"/>
</dbReference>
<evidence type="ECO:0000256" key="1">
    <source>
        <dbReference type="ARBA" id="ARBA00022723"/>
    </source>
</evidence>
<evidence type="ECO:0000256" key="5">
    <source>
        <dbReference type="SAM" id="Coils"/>
    </source>
</evidence>
<name>A0AA39QP12_9AGAR</name>
<dbReference type="Gene3D" id="3.30.40.10">
    <property type="entry name" value="Zinc/RING finger domain, C3HC4 (zinc finger)"/>
    <property type="match status" value="1"/>
</dbReference>
<comment type="caution">
    <text evidence="8">The sequence shown here is derived from an EMBL/GenBank/DDBJ whole genome shotgun (WGS) entry which is preliminary data.</text>
</comment>
<keyword evidence="3" id="KW-0862">Zinc</keyword>
<feature type="domain" description="RING-type" evidence="7">
    <location>
        <begin position="201"/>
        <end position="239"/>
    </location>
</feature>
<dbReference type="EMBL" id="JAUEPU010000002">
    <property type="protein sequence ID" value="KAK0505148.1"/>
    <property type="molecule type" value="Genomic_DNA"/>
</dbReference>
<feature type="region of interest" description="Disordered" evidence="6">
    <location>
        <begin position="1"/>
        <end position="25"/>
    </location>
</feature>
<gene>
    <name evidence="8" type="ORF">EDD18DRAFT_1343968</name>
</gene>
<dbReference type="SUPFAM" id="SSF57850">
    <property type="entry name" value="RING/U-box"/>
    <property type="match status" value="1"/>
</dbReference>
<proteinExistence type="predicted"/>
<feature type="coiled-coil region" evidence="5">
    <location>
        <begin position="87"/>
        <end position="114"/>
    </location>
</feature>